<organism evidence="1 2">
    <name type="scientific">Sphingomonas qomolangmaensis</name>
    <dbReference type="NCBI Taxonomy" id="2918765"/>
    <lineage>
        <taxon>Bacteria</taxon>
        <taxon>Pseudomonadati</taxon>
        <taxon>Pseudomonadota</taxon>
        <taxon>Alphaproteobacteria</taxon>
        <taxon>Sphingomonadales</taxon>
        <taxon>Sphingomonadaceae</taxon>
        <taxon>Sphingomonas</taxon>
    </lineage>
</organism>
<accession>A0ABY5LER6</accession>
<gene>
    <name evidence="1" type="ORF">NMP03_08615</name>
</gene>
<sequence length="495" mass="53551">MAAKPLVIARRGSTGLAIGFALLLLAGCDRNRGQPPRANDAIVIEPQPSILAVPVEAELGNLARLIEGEVPAQLWRIDKPGQTCIASKRVDLGIATVKTPAIKCRIVGSVTRGRVSLAGKGEDIEITIPLRAVVSAEDIGGVLKREPATADAVVTARVQITFAHDWTPRTTMRIAYDWTDTPHIEFLGQRIDFTAQAERQLAPILARLERNLPAELGKLGLRDAIAGAWTAAFTTISLNRENPAAWMRIAPRELRYGGYTIANGRLRLNLGLRAITETHIGNRPPPPEPTPLPPMQPVATPVGRLAFFIPVIADYRVLEPVLMKALRRRSARPFDIPGLDPVRARFEKVEIYGTTNGRIAVGLTFTALEAGDTKPTHGTVWMTGKPVTRPDSRAIGFEDFAVSGTTDMTGGDLILDLINAPGVAPMIAGLLAQNSERDYAKLIGKVDRAIANQRQDRVIVRADLERTRTGQLRAAGQGLYLPVWAEGTASITVTP</sequence>
<dbReference type="PROSITE" id="PS51257">
    <property type="entry name" value="PROKAR_LIPOPROTEIN"/>
    <property type="match status" value="1"/>
</dbReference>
<dbReference type="EMBL" id="CP101740">
    <property type="protein sequence ID" value="UUL84239.1"/>
    <property type="molecule type" value="Genomic_DNA"/>
</dbReference>
<dbReference type="Pfam" id="PF14356">
    <property type="entry name" value="DUF4403"/>
    <property type="match status" value="1"/>
</dbReference>
<dbReference type="Proteomes" id="UP001058533">
    <property type="component" value="Chromosome"/>
</dbReference>
<proteinExistence type="predicted"/>
<name>A0ABY5LER6_9SPHN</name>
<dbReference type="InterPro" id="IPR025515">
    <property type="entry name" value="DUF4403"/>
</dbReference>
<evidence type="ECO:0000313" key="2">
    <source>
        <dbReference type="Proteomes" id="UP001058533"/>
    </source>
</evidence>
<keyword evidence="2" id="KW-1185">Reference proteome</keyword>
<evidence type="ECO:0000313" key="1">
    <source>
        <dbReference type="EMBL" id="UUL84239.1"/>
    </source>
</evidence>
<reference evidence="1" key="1">
    <citation type="submission" date="2022-07" db="EMBL/GenBank/DDBJ databases">
        <title>Sphingomonas sp. nov., a novel bacterium isolated from the north slope of the Mount Everest.</title>
        <authorList>
            <person name="Cui X."/>
            <person name="Liu Y."/>
        </authorList>
    </citation>
    <scope>NUCLEOTIDE SEQUENCE</scope>
    <source>
        <strain evidence="1">S5-59</strain>
    </source>
</reference>
<protein>
    <submittedName>
        <fullName evidence="1">DUF4403 family protein</fullName>
    </submittedName>
</protein>